<protein>
    <submittedName>
        <fullName evidence="2">Uncharacterized protein</fullName>
    </submittedName>
</protein>
<feature type="region of interest" description="Disordered" evidence="1">
    <location>
        <begin position="1"/>
        <end position="37"/>
    </location>
</feature>
<reference evidence="2 3" key="1">
    <citation type="submission" date="2019-10" db="EMBL/GenBank/DDBJ databases">
        <title>Streptomyces smaragdinus sp. nov. and Streptomyces fabii sp. nov., isolated from the gut of fungus growing-termite Macrotermes natalensis.</title>
        <authorList>
            <person name="Schwitalla J."/>
            <person name="Benndorf R."/>
            <person name="Martin K."/>
            <person name="De Beer W."/>
            <person name="Kaster A.-K."/>
            <person name="Vollmers J."/>
            <person name="Poulsen M."/>
            <person name="Beemelmanns C."/>
        </authorList>
    </citation>
    <scope>NUCLEOTIDE SEQUENCE [LARGE SCALE GENOMIC DNA]</scope>
    <source>
        <strain evidence="2 3">RB5</strain>
    </source>
</reference>
<accession>A0A7K0CGP9</accession>
<dbReference type="RefSeq" id="WP_153452220.1">
    <property type="nucleotide sequence ID" value="NZ_WEGJ01000007.1"/>
</dbReference>
<evidence type="ECO:0000313" key="2">
    <source>
        <dbReference type="EMBL" id="MQY12618.1"/>
    </source>
</evidence>
<evidence type="ECO:0000313" key="3">
    <source>
        <dbReference type="Proteomes" id="UP000466345"/>
    </source>
</evidence>
<sequence length="62" mass="6711">MDGNDSGASTVSVDEVHTRIVTDTGRPRQPGVVPGAAEAGWRETRGRLDWIEARTRADGFDD</sequence>
<name>A0A7K0CGP9_9ACTN</name>
<dbReference type="EMBL" id="WEGJ01000007">
    <property type="protein sequence ID" value="MQY12618.1"/>
    <property type="molecule type" value="Genomic_DNA"/>
</dbReference>
<feature type="compositionally biased region" description="Polar residues" evidence="1">
    <location>
        <begin position="1"/>
        <end position="12"/>
    </location>
</feature>
<evidence type="ECO:0000256" key="1">
    <source>
        <dbReference type="SAM" id="MobiDB-lite"/>
    </source>
</evidence>
<organism evidence="2 3">
    <name type="scientific">Streptomyces smaragdinus</name>
    <dbReference type="NCBI Taxonomy" id="2585196"/>
    <lineage>
        <taxon>Bacteria</taxon>
        <taxon>Bacillati</taxon>
        <taxon>Actinomycetota</taxon>
        <taxon>Actinomycetes</taxon>
        <taxon>Kitasatosporales</taxon>
        <taxon>Streptomycetaceae</taxon>
        <taxon>Streptomyces</taxon>
    </lineage>
</organism>
<dbReference type="OrthoDB" id="5240615at2"/>
<comment type="caution">
    <text evidence="2">The sequence shown here is derived from an EMBL/GenBank/DDBJ whole genome shotgun (WGS) entry which is preliminary data.</text>
</comment>
<dbReference type="Proteomes" id="UP000466345">
    <property type="component" value="Unassembled WGS sequence"/>
</dbReference>
<dbReference type="AlphaFoldDB" id="A0A7K0CGP9"/>
<gene>
    <name evidence="2" type="ORF">SRB5_27540</name>
</gene>
<proteinExistence type="predicted"/>
<keyword evidence="3" id="KW-1185">Reference proteome</keyword>